<dbReference type="InterPro" id="IPR023393">
    <property type="entry name" value="START-like_dom_sf"/>
</dbReference>
<gene>
    <name evidence="1" type="ORF">IT779_22925</name>
</gene>
<accession>A0A931IEL7</accession>
<dbReference type="Gene3D" id="3.30.530.20">
    <property type="match status" value="1"/>
</dbReference>
<dbReference type="AlphaFoldDB" id="A0A931IEL7"/>
<keyword evidence="2" id="KW-1185">Reference proteome</keyword>
<name>A0A931IEL7_9NOCA</name>
<proteinExistence type="predicted"/>
<comment type="caution">
    <text evidence="1">The sequence shown here is derived from an EMBL/GenBank/DDBJ whole genome shotgun (WGS) entry which is preliminary data.</text>
</comment>
<dbReference type="PANTHER" id="PTHR39683:SF4">
    <property type="entry name" value="COENZYME Q-BINDING PROTEIN COQ10 START DOMAIN-CONTAINING PROTEIN"/>
    <property type="match status" value="1"/>
</dbReference>
<dbReference type="RefSeq" id="WP_196151421.1">
    <property type="nucleotide sequence ID" value="NZ_JADMLG010000009.1"/>
</dbReference>
<protein>
    <recommendedName>
        <fullName evidence="3">SRPBCC family protein</fullName>
    </recommendedName>
</protein>
<dbReference type="Proteomes" id="UP000655751">
    <property type="component" value="Unassembled WGS sequence"/>
</dbReference>
<sequence length="153" mass="17810">MRTKVDIRFAVDITRAQVFEALAAIEMLPTWSMYQDARVASRDENGRPRRVYVTADVLGSSDLQVLEYEWTVHRAAWRVVDSSRGIGGGGWFDVVEERQTKIWYHAELHSRLPLPGLVMKRTVQRWHETVVQNFVEFSEAYSHQEPQDDYQAL</sequence>
<reference evidence="1" key="1">
    <citation type="submission" date="2020-11" db="EMBL/GenBank/DDBJ databases">
        <title>Nocardia NEAU-351.nov., a novel actinomycete isolated from the cow dung.</title>
        <authorList>
            <person name="Zhang X."/>
        </authorList>
    </citation>
    <scope>NUCLEOTIDE SEQUENCE</scope>
    <source>
        <strain evidence="1">NEAU-351</strain>
    </source>
</reference>
<evidence type="ECO:0000313" key="1">
    <source>
        <dbReference type="EMBL" id="MBH0779128.1"/>
    </source>
</evidence>
<dbReference type="EMBL" id="JADMLG010000009">
    <property type="protein sequence ID" value="MBH0779128.1"/>
    <property type="molecule type" value="Genomic_DNA"/>
</dbReference>
<organism evidence="1 2">
    <name type="scientific">Nocardia bovistercoris</name>
    <dbReference type="NCBI Taxonomy" id="2785916"/>
    <lineage>
        <taxon>Bacteria</taxon>
        <taxon>Bacillati</taxon>
        <taxon>Actinomycetota</taxon>
        <taxon>Actinomycetes</taxon>
        <taxon>Mycobacteriales</taxon>
        <taxon>Nocardiaceae</taxon>
        <taxon>Nocardia</taxon>
    </lineage>
</organism>
<evidence type="ECO:0008006" key="3">
    <source>
        <dbReference type="Google" id="ProtNLM"/>
    </source>
</evidence>
<dbReference type="SUPFAM" id="SSF55961">
    <property type="entry name" value="Bet v1-like"/>
    <property type="match status" value="1"/>
</dbReference>
<evidence type="ECO:0000313" key="2">
    <source>
        <dbReference type="Proteomes" id="UP000655751"/>
    </source>
</evidence>
<dbReference type="PANTHER" id="PTHR39683">
    <property type="entry name" value="CONSERVED PROTEIN TB16.3"/>
    <property type="match status" value="1"/>
</dbReference>